<feature type="domain" description="DUF6589" evidence="2">
    <location>
        <begin position="2"/>
        <end position="78"/>
    </location>
</feature>
<evidence type="ECO:0000313" key="3">
    <source>
        <dbReference type="EMBL" id="KAF6764719.1"/>
    </source>
</evidence>
<sequence>RAIRMNILINPTGKEGRWRAIDWLVEHNNLYIKRIYSGKYSNHTKDRMIAQSPLIEIFKHVRIQFEEMFCLEHKTSRHSPPKMQKTFAILLRYMTENKGTEFVAKRTTKYIIPDPMAKGLESVQMGKLGSGGEQQNEDEQDKEVEVEDDGSLDV</sequence>
<dbReference type="Proteomes" id="UP000521943">
    <property type="component" value="Unassembled WGS sequence"/>
</dbReference>
<dbReference type="OrthoDB" id="4743193at2759"/>
<dbReference type="AlphaFoldDB" id="A0A8H6IFX2"/>
<gene>
    <name evidence="4" type="ORF">DFP72DRAFT_799269</name>
    <name evidence="3" type="ORF">DFP72DRAFT_799473</name>
</gene>
<evidence type="ECO:0000259" key="2">
    <source>
        <dbReference type="Pfam" id="PF20231"/>
    </source>
</evidence>
<keyword evidence="5" id="KW-1185">Reference proteome</keyword>
<reference evidence="4 5" key="1">
    <citation type="submission" date="2020-07" db="EMBL/GenBank/DDBJ databases">
        <title>Comparative genomics of pyrophilous fungi reveals a link between fire events and developmental genes.</title>
        <authorList>
            <consortium name="DOE Joint Genome Institute"/>
            <person name="Steindorff A.S."/>
            <person name="Carver A."/>
            <person name="Calhoun S."/>
            <person name="Stillman K."/>
            <person name="Liu H."/>
            <person name="Lipzen A."/>
            <person name="Pangilinan J."/>
            <person name="Labutti K."/>
            <person name="Bruns T.D."/>
            <person name="Grigoriev I.V."/>
        </authorList>
    </citation>
    <scope>NUCLEOTIDE SEQUENCE [LARGE SCALE GENOMIC DNA]</scope>
    <source>
        <strain evidence="4 5">CBS 144469</strain>
    </source>
</reference>
<feature type="region of interest" description="Disordered" evidence="1">
    <location>
        <begin position="122"/>
        <end position="154"/>
    </location>
</feature>
<protein>
    <recommendedName>
        <fullName evidence="2">DUF6589 domain-containing protein</fullName>
    </recommendedName>
</protein>
<evidence type="ECO:0000313" key="4">
    <source>
        <dbReference type="EMBL" id="KAF6764728.1"/>
    </source>
</evidence>
<organism evidence="4 5">
    <name type="scientific">Ephemerocybe angulata</name>
    <dbReference type="NCBI Taxonomy" id="980116"/>
    <lineage>
        <taxon>Eukaryota</taxon>
        <taxon>Fungi</taxon>
        <taxon>Dikarya</taxon>
        <taxon>Basidiomycota</taxon>
        <taxon>Agaricomycotina</taxon>
        <taxon>Agaricomycetes</taxon>
        <taxon>Agaricomycetidae</taxon>
        <taxon>Agaricales</taxon>
        <taxon>Agaricineae</taxon>
        <taxon>Psathyrellaceae</taxon>
        <taxon>Ephemerocybe</taxon>
    </lineage>
</organism>
<evidence type="ECO:0000256" key="1">
    <source>
        <dbReference type="SAM" id="MobiDB-lite"/>
    </source>
</evidence>
<dbReference type="InterPro" id="IPR046496">
    <property type="entry name" value="DUF6589"/>
</dbReference>
<feature type="non-terminal residue" evidence="4">
    <location>
        <position position="1"/>
    </location>
</feature>
<accession>A0A8H6IFX2</accession>
<dbReference type="Pfam" id="PF20231">
    <property type="entry name" value="DUF6589"/>
    <property type="match status" value="1"/>
</dbReference>
<proteinExistence type="predicted"/>
<dbReference type="EMBL" id="JACGCI010000003">
    <property type="protein sequence ID" value="KAF6764728.1"/>
    <property type="molecule type" value="Genomic_DNA"/>
</dbReference>
<name>A0A8H6IFX2_9AGAR</name>
<feature type="compositionally biased region" description="Acidic residues" evidence="1">
    <location>
        <begin position="135"/>
        <end position="154"/>
    </location>
</feature>
<dbReference type="EMBL" id="JACGCI010000003">
    <property type="protein sequence ID" value="KAF6764719.1"/>
    <property type="molecule type" value="Genomic_DNA"/>
</dbReference>
<comment type="caution">
    <text evidence="4">The sequence shown here is derived from an EMBL/GenBank/DDBJ whole genome shotgun (WGS) entry which is preliminary data.</text>
</comment>
<evidence type="ECO:0000313" key="5">
    <source>
        <dbReference type="Proteomes" id="UP000521943"/>
    </source>
</evidence>